<protein>
    <submittedName>
        <fullName evidence="2">Uncharacterized protein</fullName>
    </submittedName>
</protein>
<comment type="caution">
    <text evidence="2">The sequence shown here is derived from an EMBL/GenBank/DDBJ whole genome shotgun (WGS) entry which is preliminary data.</text>
</comment>
<gene>
    <name evidence="2" type="ORF">E2C01_081943</name>
</gene>
<feature type="region of interest" description="Disordered" evidence="1">
    <location>
        <begin position="295"/>
        <end position="315"/>
    </location>
</feature>
<keyword evidence="3" id="KW-1185">Reference proteome</keyword>
<evidence type="ECO:0000313" key="2">
    <source>
        <dbReference type="EMBL" id="MPC87092.1"/>
    </source>
</evidence>
<dbReference type="AlphaFoldDB" id="A0A5B7IT69"/>
<evidence type="ECO:0000313" key="3">
    <source>
        <dbReference type="Proteomes" id="UP000324222"/>
    </source>
</evidence>
<sequence>MVGQMPRPQLLGVVTERVPSEVHLLGLGRQPVERYTPEPDCSRWGHKEWRCQSAPRCRYCAGPHKSAQCLDKIKEDTKIPPRCCNCSTSPDQRLGDEPLLLSRCPSPVPAFLPHNWHFDYTCRVLTFATAHCYSAPCASKHSAPARQELPATDATHQLMAVVSALAAKVDNLSATVSGLSDEFVTFKNQQHTVCSGTSTVAPTLSPASSAQRGQGESKVCQHSLCDPPKKKDNAAGQCATAAAPSPRIPPSKGPHDNPRAPQGWPMLPLPQRASHLRQTVMRMLQVNGHWSATRRSAAPAQFQPGLPAPSQTRDI</sequence>
<proteinExistence type="predicted"/>
<accession>A0A5B7IT69</accession>
<organism evidence="2 3">
    <name type="scientific">Portunus trituberculatus</name>
    <name type="common">Swimming crab</name>
    <name type="synonym">Neptunus trituberculatus</name>
    <dbReference type="NCBI Taxonomy" id="210409"/>
    <lineage>
        <taxon>Eukaryota</taxon>
        <taxon>Metazoa</taxon>
        <taxon>Ecdysozoa</taxon>
        <taxon>Arthropoda</taxon>
        <taxon>Crustacea</taxon>
        <taxon>Multicrustacea</taxon>
        <taxon>Malacostraca</taxon>
        <taxon>Eumalacostraca</taxon>
        <taxon>Eucarida</taxon>
        <taxon>Decapoda</taxon>
        <taxon>Pleocyemata</taxon>
        <taxon>Brachyura</taxon>
        <taxon>Eubrachyura</taxon>
        <taxon>Portunoidea</taxon>
        <taxon>Portunidae</taxon>
        <taxon>Portuninae</taxon>
        <taxon>Portunus</taxon>
    </lineage>
</organism>
<dbReference type="Proteomes" id="UP000324222">
    <property type="component" value="Unassembled WGS sequence"/>
</dbReference>
<reference evidence="2 3" key="1">
    <citation type="submission" date="2019-05" db="EMBL/GenBank/DDBJ databases">
        <title>Another draft genome of Portunus trituberculatus and its Hox gene families provides insights of decapod evolution.</title>
        <authorList>
            <person name="Jeong J.-H."/>
            <person name="Song I."/>
            <person name="Kim S."/>
            <person name="Choi T."/>
            <person name="Kim D."/>
            <person name="Ryu S."/>
            <person name="Kim W."/>
        </authorList>
    </citation>
    <scope>NUCLEOTIDE SEQUENCE [LARGE SCALE GENOMIC DNA]</scope>
    <source>
        <tissue evidence="2">Muscle</tissue>
    </source>
</reference>
<feature type="region of interest" description="Disordered" evidence="1">
    <location>
        <begin position="220"/>
        <end position="261"/>
    </location>
</feature>
<dbReference type="EMBL" id="VSRR010073489">
    <property type="protein sequence ID" value="MPC87092.1"/>
    <property type="molecule type" value="Genomic_DNA"/>
</dbReference>
<name>A0A5B7IT69_PORTR</name>
<evidence type="ECO:0000256" key="1">
    <source>
        <dbReference type="SAM" id="MobiDB-lite"/>
    </source>
</evidence>